<dbReference type="Pfam" id="PF03358">
    <property type="entry name" value="FMN_red"/>
    <property type="match status" value="1"/>
</dbReference>
<feature type="domain" description="NADPH-dependent FMN reductase-like" evidence="1">
    <location>
        <begin position="2"/>
        <end position="68"/>
    </location>
</feature>
<comment type="caution">
    <text evidence="2">The sequence shown here is derived from an EMBL/GenBank/DDBJ whole genome shotgun (WGS) entry which is preliminary data.</text>
</comment>
<dbReference type="AlphaFoldDB" id="X1SB62"/>
<dbReference type="InterPro" id="IPR005025">
    <property type="entry name" value="FMN_Rdtase-like_dom"/>
</dbReference>
<proteinExistence type="predicted"/>
<evidence type="ECO:0000313" key="2">
    <source>
        <dbReference type="EMBL" id="GAI76356.1"/>
    </source>
</evidence>
<gene>
    <name evidence="2" type="ORF">S12H4_22516</name>
</gene>
<dbReference type="InterPro" id="IPR029039">
    <property type="entry name" value="Flavoprotein-like_sf"/>
</dbReference>
<dbReference type="SUPFAM" id="SSF52218">
    <property type="entry name" value="Flavoproteins"/>
    <property type="match status" value="1"/>
</dbReference>
<reference evidence="2" key="1">
    <citation type="journal article" date="2014" name="Front. Microbiol.">
        <title>High frequency of phylogenetically diverse reductive dehalogenase-homologous genes in deep subseafloor sedimentary metagenomes.</title>
        <authorList>
            <person name="Kawai M."/>
            <person name="Futagami T."/>
            <person name="Toyoda A."/>
            <person name="Takaki Y."/>
            <person name="Nishi S."/>
            <person name="Hori S."/>
            <person name="Arai W."/>
            <person name="Tsubouchi T."/>
            <person name="Morono Y."/>
            <person name="Uchiyama I."/>
            <person name="Ito T."/>
            <person name="Fujiyama A."/>
            <person name="Inagaki F."/>
            <person name="Takami H."/>
        </authorList>
    </citation>
    <scope>NUCLEOTIDE SEQUENCE</scope>
    <source>
        <strain evidence="2">Expedition CK06-06</strain>
    </source>
</reference>
<protein>
    <recommendedName>
        <fullName evidence="1">NADPH-dependent FMN reductase-like domain-containing protein</fullName>
    </recommendedName>
</protein>
<dbReference type="GO" id="GO:0016491">
    <property type="term" value="F:oxidoreductase activity"/>
    <property type="evidence" value="ECO:0007669"/>
    <property type="project" value="InterPro"/>
</dbReference>
<accession>X1SB62</accession>
<name>X1SB62_9ZZZZ</name>
<sequence length="109" mass="11987">MIVGSPVYYGSVTPEVRMLCDRVGFMSQGKLEGKIGVPVTVARRWGHVNAMMQIASWFLNLGMIIPGPGGGWCSATARDIGDFEKDKEGVEIAKKMGIKIRELLNKLFE</sequence>
<dbReference type="EMBL" id="BARW01011758">
    <property type="protein sequence ID" value="GAI76356.1"/>
    <property type="molecule type" value="Genomic_DNA"/>
</dbReference>
<evidence type="ECO:0000259" key="1">
    <source>
        <dbReference type="Pfam" id="PF03358"/>
    </source>
</evidence>
<dbReference type="Gene3D" id="3.40.50.360">
    <property type="match status" value="1"/>
</dbReference>
<organism evidence="2">
    <name type="scientific">marine sediment metagenome</name>
    <dbReference type="NCBI Taxonomy" id="412755"/>
    <lineage>
        <taxon>unclassified sequences</taxon>
        <taxon>metagenomes</taxon>
        <taxon>ecological metagenomes</taxon>
    </lineage>
</organism>